<sequence length="748" mass="83120">MSQPKPTVGFPTSKLRTIGREKSIFRLDANTFFLDFDGGRVDPYNIKECRGRFQGSIWVGLGGLKWLLEVLGKLRNPHHNSQGFFQFFRDGYRALEAIFEKKLCRFFLNENTPPRLSSIAGHLFPIGDDRDKSGPKRDLGETPDVGNQNKKSRVKLVTDAPHPTRKFDFVWKPLTKRLHITCTKGEPCKAKWVDLSGPNSSPTLPSHEMTNQAQPSTIRRPTQQASTSKDPKSWAPMLNPSPTGPVDQVVILSKSSPDEDEQGIIPETSRPSFCDPSRVTLKGNSLPKDDSDEDEAFAESSEIRDFIQPIISESELVTLGDSVNNVVLGSGSSLSLFLNEARVSEVSLPLVCCDQKEPEWSQSPLVCVPLAKIDPMDFSDFLKHYSGDVLALEEAMSVWVEQRYDGFRKLVGMHIIGLNNPRKREVVKNLLRDWKGDVVCLQETKLDLKTIKSLWGNSYVGWEVLNAINTEGSSLGATGQIRYLCLVLTEAGGMAKGKSSFKFKNMWLKVEGFLEKIQGWWSSYVFSGPASLVLAKKLKAPKDDLKVWNKEVFGDSIVFLRAENGDLCVGIRHAKCGIGGVPESLIGWNPSPSNSVSCYSGFFMFLREKNKVMRSGGGNSSPGDNFSGKGKVRPESVIEAAALAASGQPFEVVYYPRASTPEFCVKASAVKVAMRTQWCSKMRFKMPFPAWVRLGLLLRCEGFFFCESGCPISSGWRLFLGLVLCLVAEKMEENLGLVFTLFGMGLRL</sequence>
<dbReference type="AlphaFoldDB" id="A0A2N9EFP3"/>
<dbReference type="InterPro" id="IPR044835">
    <property type="entry name" value="ARF_plant"/>
</dbReference>
<gene>
    <name evidence="2" type="ORF">FSB_LOCUS1467</name>
</gene>
<dbReference type="GO" id="GO:0006355">
    <property type="term" value="P:regulation of DNA-templated transcription"/>
    <property type="evidence" value="ECO:0007669"/>
    <property type="project" value="InterPro"/>
</dbReference>
<proteinExistence type="predicted"/>
<dbReference type="GO" id="GO:0003677">
    <property type="term" value="F:DNA binding"/>
    <property type="evidence" value="ECO:0007669"/>
    <property type="project" value="InterPro"/>
</dbReference>
<feature type="region of interest" description="Disordered" evidence="1">
    <location>
        <begin position="192"/>
        <end position="292"/>
    </location>
</feature>
<dbReference type="GO" id="GO:0009725">
    <property type="term" value="P:response to hormone"/>
    <property type="evidence" value="ECO:0007669"/>
    <property type="project" value="InterPro"/>
</dbReference>
<organism evidence="2">
    <name type="scientific">Fagus sylvatica</name>
    <name type="common">Beechnut</name>
    <dbReference type="NCBI Taxonomy" id="28930"/>
    <lineage>
        <taxon>Eukaryota</taxon>
        <taxon>Viridiplantae</taxon>
        <taxon>Streptophyta</taxon>
        <taxon>Embryophyta</taxon>
        <taxon>Tracheophyta</taxon>
        <taxon>Spermatophyta</taxon>
        <taxon>Magnoliopsida</taxon>
        <taxon>eudicotyledons</taxon>
        <taxon>Gunneridae</taxon>
        <taxon>Pentapetalae</taxon>
        <taxon>rosids</taxon>
        <taxon>fabids</taxon>
        <taxon>Fagales</taxon>
        <taxon>Fagaceae</taxon>
        <taxon>Fagus</taxon>
    </lineage>
</organism>
<feature type="compositionally biased region" description="Basic and acidic residues" evidence="1">
    <location>
        <begin position="127"/>
        <end position="140"/>
    </location>
</feature>
<reference evidence="2" key="1">
    <citation type="submission" date="2018-02" db="EMBL/GenBank/DDBJ databases">
        <authorList>
            <person name="Cohen D.B."/>
            <person name="Kent A.D."/>
        </authorList>
    </citation>
    <scope>NUCLEOTIDE SEQUENCE</scope>
</reference>
<dbReference type="PANTHER" id="PTHR31384:SF160">
    <property type="entry name" value="AUXIN RESPONSE FACTOR 16"/>
    <property type="match status" value="1"/>
</dbReference>
<dbReference type="EMBL" id="OIVN01000065">
    <property type="protein sequence ID" value="SPC73585.1"/>
    <property type="molecule type" value="Genomic_DNA"/>
</dbReference>
<protein>
    <submittedName>
        <fullName evidence="2">Uncharacterized protein</fullName>
    </submittedName>
</protein>
<name>A0A2N9EFP3_FAGSY</name>
<feature type="compositionally biased region" description="Polar residues" evidence="1">
    <location>
        <begin position="197"/>
        <end position="228"/>
    </location>
</feature>
<evidence type="ECO:0000256" key="1">
    <source>
        <dbReference type="SAM" id="MobiDB-lite"/>
    </source>
</evidence>
<dbReference type="PANTHER" id="PTHR31384">
    <property type="entry name" value="AUXIN RESPONSE FACTOR 4-RELATED"/>
    <property type="match status" value="1"/>
</dbReference>
<evidence type="ECO:0000313" key="2">
    <source>
        <dbReference type="EMBL" id="SPC73585.1"/>
    </source>
</evidence>
<accession>A0A2N9EFP3</accession>
<feature type="region of interest" description="Disordered" evidence="1">
    <location>
        <begin position="127"/>
        <end position="151"/>
    </location>
</feature>